<dbReference type="Pfam" id="PF00383">
    <property type="entry name" value="dCMP_cyt_deam_1"/>
    <property type="match status" value="1"/>
</dbReference>
<dbReference type="PROSITE" id="PS51747">
    <property type="entry name" value="CYT_DCMP_DEAMINASES_2"/>
    <property type="match status" value="1"/>
</dbReference>
<dbReference type="KEGG" id="naci:NUH88_04995"/>
<protein>
    <recommendedName>
        <fullName evidence="3">CMP/dCMP-type deaminase domain-containing protein</fullName>
    </recommendedName>
</protein>
<dbReference type="EMBL" id="CP102480">
    <property type="protein sequence ID" value="UUX51049.1"/>
    <property type="molecule type" value="Genomic_DNA"/>
</dbReference>
<keyword evidence="2" id="KW-0862">Zinc</keyword>
<dbReference type="AlphaFoldDB" id="A0A9J7AX92"/>
<evidence type="ECO:0000256" key="2">
    <source>
        <dbReference type="ARBA" id="ARBA00022833"/>
    </source>
</evidence>
<evidence type="ECO:0000259" key="3">
    <source>
        <dbReference type="PROSITE" id="PS51747"/>
    </source>
</evidence>
<dbReference type="InterPro" id="IPR016193">
    <property type="entry name" value="Cytidine_deaminase-like"/>
</dbReference>
<keyword evidence="5" id="KW-1185">Reference proteome</keyword>
<dbReference type="GO" id="GO:0016787">
    <property type="term" value="F:hydrolase activity"/>
    <property type="evidence" value="ECO:0007669"/>
    <property type="project" value="InterPro"/>
</dbReference>
<dbReference type="RefSeq" id="WP_257770322.1">
    <property type="nucleotide sequence ID" value="NZ_CP102480.1"/>
</dbReference>
<evidence type="ECO:0000256" key="1">
    <source>
        <dbReference type="ARBA" id="ARBA00022723"/>
    </source>
</evidence>
<sequence length="540" mass="59014">MELQLLDQFISTLKQNCGNVTIVNAAGTDYRLGVLVRTDDYLKGYSGAQAGHLPFGWANQLHNEARHDNSPGVKISQNLPDDVPDCDLWLNYVPTDFDIGMAWRAKIRSIVYPVLSGADQATSRDIQGDLQANLAVVRLDPGESLVGEFPRIGFDGTGALYTGRFTTDLAKPDNLPAKERVSLQEAATDKGVKAPDLSMPVLTKSAPVYASTNYNDGYDDPLTGVATEISEKCYDSLFMLSAYALVGGAWQAPVSKDARSVEPPRPYGNNIGGLLVQPVANLNNGSDMKIVAWGLNFKGLNPTFHGETLMIQQYLESQNLNELPQYAHLYTTLEPCYMCSGYITTVGRNIKVVSGQDDPNISASGKRKSALRLGHNNCGLYNWQSGSNYPVASFLESMMEQAVAQAEKNPDDKTAQRNIIDFLFGEGAETAYTDELSVLPLFIQKKMELFPDAATEHYATSLANALPVSKRMEVPHRELIGTLWPRANGIAQGVYAGLQYCNEFLDALAKRGVLNPLGATQAKLSSAKKDDPIWNQIPFV</sequence>
<evidence type="ECO:0000313" key="4">
    <source>
        <dbReference type="EMBL" id="UUX51049.1"/>
    </source>
</evidence>
<dbReference type="Proteomes" id="UP001060336">
    <property type="component" value="Chromosome"/>
</dbReference>
<proteinExistence type="predicted"/>
<reference evidence="4" key="1">
    <citation type="submission" date="2022-08" db="EMBL/GenBank/DDBJ databases">
        <title>Nisaea acidiphila sp. nov., isolated from a marine algal debris and emended description of the genus Nisaea Urios et al. 2008.</title>
        <authorList>
            <person name="Kwon K."/>
        </authorList>
    </citation>
    <scope>NUCLEOTIDE SEQUENCE</scope>
    <source>
        <strain evidence="4">MEBiC11861</strain>
    </source>
</reference>
<gene>
    <name evidence="4" type="ORF">NUH88_04995</name>
</gene>
<name>A0A9J7AX92_9PROT</name>
<accession>A0A9J7AX92</accession>
<dbReference type="InterPro" id="IPR002125">
    <property type="entry name" value="CMP_dCMP_dom"/>
</dbReference>
<dbReference type="InterPro" id="IPR016192">
    <property type="entry name" value="APOBEC/CMP_deaminase_Zn-bd"/>
</dbReference>
<dbReference type="SUPFAM" id="SSF53927">
    <property type="entry name" value="Cytidine deaminase-like"/>
    <property type="match status" value="1"/>
</dbReference>
<keyword evidence="1" id="KW-0479">Metal-binding</keyword>
<feature type="domain" description="CMP/dCMP-type deaminase" evidence="3">
    <location>
        <begin position="245"/>
        <end position="367"/>
    </location>
</feature>
<dbReference type="PROSITE" id="PS00903">
    <property type="entry name" value="CYT_DCMP_DEAMINASES_1"/>
    <property type="match status" value="1"/>
</dbReference>
<dbReference type="Gene3D" id="3.40.140.10">
    <property type="entry name" value="Cytidine Deaminase, domain 2"/>
    <property type="match status" value="1"/>
</dbReference>
<organism evidence="4 5">
    <name type="scientific">Nisaea acidiphila</name>
    <dbReference type="NCBI Taxonomy" id="1862145"/>
    <lineage>
        <taxon>Bacteria</taxon>
        <taxon>Pseudomonadati</taxon>
        <taxon>Pseudomonadota</taxon>
        <taxon>Alphaproteobacteria</taxon>
        <taxon>Rhodospirillales</taxon>
        <taxon>Thalassobaculaceae</taxon>
        <taxon>Nisaea</taxon>
    </lineage>
</organism>
<dbReference type="GO" id="GO:0008270">
    <property type="term" value="F:zinc ion binding"/>
    <property type="evidence" value="ECO:0007669"/>
    <property type="project" value="InterPro"/>
</dbReference>
<evidence type="ECO:0000313" key="5">
    <source>
        <dbReference type="Proteomes" id="UP001060336"/>
    </source>
</evidence>